<gene>
    <name evidence="7" type="primary">yhhT_1</name>
    <name evidence="7" type="ORF">NCTC12872_00539</name>
</gene>
<dbReference type="GO" id="GO:0016020">
    <property type="term" value="C:membrane"/>
    <property type="evidence" value="ECO:0007669"/>
    <property type="project" value="UniProtKB-SubCell"/>
</dbReference>
<feature type="transmembrane region" description="Helical" evidence="6">
    <location>
        <begin position="221"/>
        <end position="242"/>
    </location>
</feature>
<protein>
    <submittedName>
        <fullName evidence="7">Pheromone autoinducer 2 transporter</fullName>
    </submittedName>
</protein>
<evidence type="ECO:0000256" key="1">
    <source>
        <dbReference type="ARBA" id="ARBA00004141"/>
    </source>
</evidence>
<feature type="transmembrane region" description="Helical" evidence="6">
    <location>
        <begin position="254"/>
        <end position="275"/>
    </location>
</feature>
<dbReference type="Proteomes" id="UP000255417">
    <property type="component" value="Unassembled WGS sequence"/>
</dbReference>
<evidence type="ECO:0000256" key="5">
    <source>
        <dbReference type="ARBA" id="ARBA00023136"/>
    </source>
</evidence>
<accession>A0A379CA10</accession>
<dbReference type="OrthoDB" id="9799225at2"/>
<keyword evidence="3 6" id="KW-0812">Transmembrane</keyword>
<proteinExistence type="inferred from homology"/>
<keyword evidence="5 6" id="KW-0472">Membrane</keyword>
<dbReference type="PANTHER" id="PTHR21716">
    <property type="entry name" value="TRANSMEMBRANE PROTEIN"/>
    <property type="match status" value="1"/>
</dbReference>
<feature type="transmembrane region" description="Helical" evidence="6">
    <location>
        <begin position="197"/>
        <end position="215"/>
    </location>
</feature>
<name>A0A379CA10_9PAST</name>
<comment type="similarity">
    <text evidence="2">Belongs to the autoinducer-2 exporter (AI-2E) (TC 2.A.86) family.</text>
</comment>
<dbReference type="EMBL" id="UGTA01000001">
    <property type="protein sequence ID" value="SUB58575.1"/>
    <property type="molecule type" value="Genomic_DNA"/>
</dbReference>
<organism evidence="7 8">
    <name type="scientific">Phocoenobacter uteri</name>
    <dbReference type="NCBI Taxonomy" id="146806"/>
    <lineage>
        <taxon>Bacteria</taxon>
        <taxon>Pseudomonadati</taxon>
        <taxon>Pseudomonadota</taxon>
        <taxon>Gammaproteobacteria</taxon>
        <taxon>Pasteurellales</taxon>
        <taxon>Pasteurellaceae</taxon>
        <taxon>Phocoenobacter</taxon>
    </lineage>
</organism>
<evidence type="ECO:0000256" key="2">
    <source>
        <dbReference type="ARBA" id="ARBA00009773"/>
    </source>
</evidence>
<keyword evidence="4 6" id="KW-1133">Transmembrane helix</keyword>
<evidence type="ECO:0000313" key="8">
    <source>
        <dbReference type="Proteomes" id="UP000255417"/>
    </source>
</evidence>
<feature type="transmembrane region" description="Helical" evidence="6">
    <location>
        <begin position="295"/>
        <end position="321"/>
    </location>
</feature>
<dbReference type="AlphaFoldDB" id="A0A379CA10"/>
<comment type="subcellular location">
    <subcellularLocation>
        <location evidence="1">Membrane</location>
        <topology evidence="1">Multi-pass membrane protein</topology>
    </subcellularLocation>
</comment>
<dbReference type="GO" id="GO:0055085">
    <property type="term" value="P:transmembrane transport"/>
    <property type="evidence" value="ECO:0007669"/>
    <property type="project" value="TreeGrafter"/>
</dbReference>
<dbReference type="InterPro" id="IPR002549">
    <property type="entry name" value="AI-2E-like"/>
</dbReference>
<reference evidence="7 8" key="1">
    <citation type="submission" date="2018-06" db="EMBL/GenBank/DDBJ databases">
        <authorList>
            <consortium name="Pathogen Informatics"/>
            <person name="Doyle S."/>
        </authorList>
    </citation>
    <scope>NUCLEOTIDE SEQUENCE [LARGE SCALE GENOMIC DNA]</scope>
    <source>
        <strain evidence="7 8">NCTC12872</strain>
    </source>
</reference>
<evidence type="ECO:0000256" key="6">
    <source>
        <dbReference type="SAM" id="Phobius"/>
    </source>
</evidence>
<dbReference type="PANTHER" id="PTHR21716:SF64">
    <property type="entry name" value="AI-2 TRANSPORT PROTEIN TQSA"/>
    <property type="match status" value="1"/>
</dbReference>
<sequence length="340" mass="37778">MKNIAYFFMAAIGTVLMLHYGQSMLVQFIIATLLWFAAIQLKKTANKIPFFSRFIPSKLQSIVVLMVLLLVVYFVLNAVIGNLADLLASFANYEKNVTAIAVKIEQLFHIDLQVEMKSILSSLDIKNILSQLAASLSSILSNSMMILIYLLFIFLETDSFKLKINALFPSEENRTKFIDTLQKIELSLSSYFRVKTLMSLLTGFLSFIILSVIGVDSPVFWAFLIFLLNYIPTIGSLIATVFPAIFSLLQFGSFIPFVAILVSIGAVQQVVGNLIEPKLMGKSLNISPLVTILALALWGKLWGIMGMLLSVPITVIMIIILSQFKSTQKVAILLSEKGNI</sequence>
<feature type="transmembrane region" description="Helical" evidence="6">
    <location>
        <begin position="132"/>
        <end position="155"/>
    </location>
</feature>
<keyword evidence="8" id="KW-1185">Reference proteome</keyword>
<evidence type="ECO:0000256" key="4">
    <source>
        <dbReference type="ARBA" id="ARBA00022989"/>
    </source>
</evidence>
<feature type="transmembrane region" description="Helical" evidence="6">
    <location>
        <begin position="59"/>
        <end position="80"/>
    </location>
</feature>
<evidence type="ECO:0000256" key="3">
    <source>
        <dbReference type="ARBA" id="ARBA00022692"/>
    </source>
</evidence>
<evidence type="ECO:0000313" key="7">
    <source>
        <dbReference type="EMBL" id="SUB58575.1"/>
    </source>
</evidence>
<dbReference type="RefSeq" id="WP_115315093.1">
    <property type="nucleotide sequence ID" value="NZ_LWIF01000001.1"/>
</dbReference>
<dbReference type="Pfam" id="PF01594">
    <property type="entry name" value="AI-2E_transport"/>
    <property type="match status" value="1"/>
</dbReference>
<feature type="transmembrane region" description="Helical" evidence="6">
    <location>
        <begin position="6"/>
        <end position="38"/>
    </location>
</feature>